<evidence type="ECO:0000313" key="4">
    <source>
        <dbReference type="Proteomes" id="UP001240157"/>
    </source>
</evidence>
<protein>
    <submittedName>
        <fullName evidence="3">DUF536 domain-containing protein</fullName>
    </submittedName>
</protein>
<feature type="coiled-coil region" evidence="1">
    <location>
        <begin position="15"/>
        <end position="63"/>
    </location>
</feature>
<sequence>IEIFETRAKNDEKYIDNLNKQLDYQNSNVNTLNKLLENQQILALESNRKIQRLESELEERQLNYSSNISKDKEVQETNHNADSINIDSDKQKEKIVSHFNRETCHCSAIVLIGFPLS</sequence>
<organism evidence="3 4">
    <name type="scientific">Staphylococcus chromogenes</name>
    <name type="common">Staphylococcus hyicus subsp. chromogenes</name>
    <dbReference type="NCBI Taxonomy" id="46126"/>
    <lineage>
        <taxon>Bacteria</taxon>
        <taxon>Bacillati</taxon>
        <taxon>Bacillota</taxon>
        <taxon>Bacilli</taxon>
        <taxon>Bacillales</taxon>
        <taxon>Staphylococcaceae</taxon>
        <taxon>Staphylococcus</taxon>
    </lineage>
</organism>
<dbReference type="RefSeq" id="WP_308891186.1">
    <property type="nucleotide sequence ID" value="NZ_JAVGJF010000176.1"/>
</dbReference>
<dbReference type="EMBL" id="JAVGJF010000176">
    <property type="protein sequence ID" value="MDQ7176518.1"/>
    <property type="molecule type" value="Genomic_DNA"/>
</dbReference>
<feature type="domain" description="Regulator of chromosome segregation-like C-terminal" evidence="2">
    <location>
        <begin position="19"/>
        <end position="59"/>
    </location>
</feature>
<dbReference type="Proteomes" id="UP001240157">
    <property type="component" value="Unassembled WGS sequence"/>
</dbReference>
<feature type="non-terminal residue" evidence="3">
    <location>
        <position position="1"/>
    </location>
</feature>
<dbReference type="AlphaFoldDB" id="A0ABD5AYR1"/>
<accession>A0ABD5AYR1</accession>
<reference evidence="3 4" key="1">
    <citation type="submission" date="2023-08" db="EMBL/GenBank/DDBJ databases">
        <title>Whole genome sequencing of Staphylococcus chromogenes NNSch 2386.</title>
        <authorList>
            <person name="Kropotov V.S."/>
            <person name="Boriskina E.V."/>
            <person name="Gordinskaya N.A."/>
            <person name="Shkurkina I.S."/>
            <person name="Kryazhev D.V."/>
            <person name="Alekseeva A.E."/>
            <person name="Makhova M.A."/>
        </authorList>
    </citation>
    <scope>NUCLEOTIDE SEQUENCE [LARGE SCALE GENOMIC DNA]</scope>
    <source>
        <strain evidence="3 4">NNSch 2386</strain>
    </source>
</reference>
<name>A0ABD5AYR1_STACR</name>
<keyword evidence="1" id="KW-0175">Coiled coil</keyword>
<gene>
    <name evidence="3" type="ORF">RCF65_11045</name>
</gene>
<dbReference type="InterPro" id="IPR007489">
    <property type="entry name" value="RocS-like_C"/>
</dbReference>
<comment type="caution">
    <text evidence="3">The sequence shown here is derived from an EMBL/GenBank/DDBJ whole genome shotgun (WGS) entry which is preliminary data.</text>
</comment>
<dbReference type="Pfam" id="PF04394">
    <property type="entry name" value="DUF536"/>
    <property type="match status" value="1"/>
</dbReference>
<evidence type="ECO:0000259" key="2">
    <source>
        <dbReference type="Pfam" id="PF04394"/>
    </source>
</evidence>
<proteinExistence type="predicted"/>
<evidence type="ECO:0000256" key="1">
    <source>
        <dbReference type="SAM" id="Coils"/>
    </source>
</evidence>
<evidence type="ECO:0000313" key="3">
    <source>
        <dbReference type="EMBL" id="MDQ7176518.1"/>
    </source>
</evidence>